<keyword evidence="1" id="KW-0521">NADP</keyword>
<dbReference type="EMBL" id="PPVL01000007">
    <property type="protein sequence ID" value="NNI79306.1"/>
    <property type="molecule type" value="Genomic_DNA"/>
</dbReference>
<evidence type="ECO:0000259" key="3">
    <source>
        <dbReference type="Pfam" id="PF01370"/>
    </source>
</evidence>
<evidence type="ECO:0000313" key="6">
    <source>
        <dbReference type="Proteomes" id="UP000540079"/>
    </source>
</evidence>
<name>A0A328UR04_PASMD</name>
<reference evidence="4" key="2">
    <citation type="submission" date="2022-07" db="EMBL/GenBank/DDBJ databases">
        <title>Sequence of Pasteurella multocoda 17BRD-035.</title>
        <authorList>
            <person name="Roy Chowdhury P."/>
            <person name="Alhamami T."/>
            <person name="Trott D.J."/>
            <person name="Djordvevic S.P."/>
        </authorList>
    </citation>
    <scope>NUCLEOTIDE SEQUENCE</scope>
    <source>
        <strain evidence="4">17BRD-035</strain>
    </source>
</reference>
<dbReference type="PANTHER" id="PTHR43103">
    <property type="entry name" value="NUCLEOSIDE-DIPHOSPHATE-SUGAR EPIMERASE"/>
    <property type="match status" value="1"/>
</dbReference>
<accession>A0A328UR04</accession>
<keyword evidence="2" id="KW-0119">Carbohydrate metabolism</keyword>
<dbReference type="Gene3D" id="3.90.25.10">
    <property type="entry name" value="UDP-galactose 4-epimerase, domain 1"/>
    <property type="match status" value="1"/>
</dbReference>
<evidence type="ECO:0000313" key="5">
    <source>
        <dbReference type="EMBL" id="NNI79306.1"/>
    </source>
</evidence>
<dbReference type="Proteomes" id="UP000540079">
    <property type="component" value="Unassembled WGS sequence"/>
</dbReference>
<feature type="domain" description="NAD-dependent epimerase/dehydratase" evidence="3">
    <location>
        <begin position="3"/>
        <end position="199"/>
    </location>
</feature>
<dbReference type="InterPro" id="IPR050005">
    <property type="entry name" value="DenD"/>
</dbReference>
<protein>
    <submittedName>
        <fullName evidence="4">SDR family oxidoreductase</fullName>
    </submittedName>
</protein>
<evidence type="ECO:0000313" key="4">
    <source>
        <dbReference type="EMBL" id="MDT3453399.1"/>
    </source>
</evidence>
<dbReference type="GeneID" id="77207089"/>
<dbReference type="GO" id="GO:0016491">
    <property type="term" value="F:oxidoreductase activity"/>
    <property type="evidence" value="ECO:0007669"/>
    <property type="project" value="InterPro"/>
</dbReference>
<comment type="caution">
    <text evidence="5">The sequence shown here is derived from an EMBL/GenBank/DDBJ whole genome shotgun (WGS) entry which is preliminary data.</text>
</comment>
<dbReference type="RefSeq" id="WP_005723972.1">
    <property type="nucleotide sequence ID" value="NZ_CP017961.1"/>
</dbReference>
<dbReference type="Gene3D" id="3.40.50.720">
    <property type="entry name" value="NAD(P)-binding Rossmann-like Domain"/>
    <property type="match status" value="1"/>
</dbReference>
<dbReference type="NCBIfam" id="NF043036">
    <property type="entry name" value="ErythonDh"/>
    <property type="match status" value="1"/>
</dbReference>
<dbReference type="Proteomes" id="UP001182304">
    <property type="component" value="Unassembled WGS sequence"/>
</dbReference>
<dbReference type="AlphaFoldDB" id="A0A328UR04"/>
<reference evidence="5 6" key="1">
    <citation type="journal article" date="2018" name="Front. Microbiol.">
        <title>Genetic and Phylogenetic Characteristics of Pasteurella multocida Isolates From Different Host Species.</title>
        <authorList>
            <person name="Peng Z."/>
            <person name="Liang W."/>
            <person name="Wang F."/>
            <person name="Xu Z."/>
            <person name="Xie Z."/>
            <person name="Lian Z."/>
            <person name="Hua L."/>
            <person name="Zhou R."/>
            <person name="Chen H."/>
            <person name="Wu B."/>
        </authorList>
    </citation>
    <scope>NUCLEOTIDE SEQUENCE [LARGE SCALE GENOMIC DNA]</scope>
    <source>
        <strain evidence="5 6">HNA06</strain>
    </source>
</reference>
<dbReference type="InterPro" id="IPR036291">
    <property type="entry name" value="NAD(P)-bd_dom_sf"/>
</dbReference>
<dbReference type="Pfam" id="PF01370">
    <property type="entry name" value="Epimerase"/>
    <property type="match status" value="1"/>
</dbReference>
<organism evidence="5 6">
    <name type="scientific">Pasteurella multocida</name>
    <dbReference type="NCBI Taxonomy" id="747"/>
    <lineage>
        <taxon>Bacteria</taxon>
        <taxon>Pseudomonadati</taxon>
        <taxon>Pseudomonadota</taxon>
        <taxon>Gammaproteobacteria</taxon>
        <taxon>Pasteurellales</taxon>
        <taxon>Pasteurellaceae</taxon>
        <taxon>Pasteurella</taxon>
    </lineage>
</organism>
<proteinExistence type="predicted"/>
<dbReference type="InterPro" id="IPR001509">
    <property type="entry name" value="Epimerase_deHydtase"/>
</dbReference>
<dbReference type="CDD" id="cd05238">
    <property type="entry name" value="Gne_like_SDR_e"/>
    <property type="match status" value="1"/>
</dbReference>
<evidence type="ECO:0000256" key="2">
    <source>
        <dbReference type="ARBA" id="ARBA00023277"/>
    </source>
</evidence>
<dbReference type="SUPFAM" id="SSF51735">
    <property type="entry name" value="NAD(P)-binding Rossmann-fold domains"/>
    <property type="match status" value="1"/>
</dbReference>
<dbReference type="PANTHER" id="PTHR43103:SF3">
    <property type="entry name" value="ADP-L-GLYCERO-D-MANNO-HEPTOSE-6-EPIMERASE"/>
    <property type="match status" value="1"/>
</dbReference>
<sequence length="315" mass="35073">MKIIITGGQGFLGQRLAKTLLSHPHVQVDELILIDVIKPIAPNHDPRVRCIEMDLRQPEGLDEIIDQQTDAIFHLAAIVSSHAEQDPDLGYEINFLATRHLLECCRRRNPKIRFIFTSSLAVYGGKLPDVIEDHTAVTPQSTYGTQKAMCELLINDYSRKGFVDGIVLRLPTICIRPGKPNKAASSFVSSIIREPLHNEMAICPVSVQLKLWLSSPNTVVNNFIHALQLPSLPARDWHVINLPGFTVTVENMLSELAKVKGDAILQYVNVAFDEGINNIVASWPAAINCSHALGLGFHADQRFADVIQQFIQYDM</sequence>
<gene>
    <name evidence="5" type="ORF">C2800_07740</name>
    <name evidence="4" type="ORF">NQF69_11565</name>
</gene>
<dbReference type="EMBL" id="JANIEN010000022">
    <property type="protein sequence ID" value="MDT3453399.1"/>
    <property type="molecule type" value="Genomic_DNA"/>
</dbReference>
<evidence type="ECO:0000256" key="1">
    <source>
        <dbReference type="ARBA" id="ARBA00022857"/>
    </source>
</evidence>